<feature type="transmembrane region" description="Helical" evidence="1">
    <location>
        <begin position="60"/>
        <end position="85"/>
    </location>
</feature>
<accession>A0A1Y0ILP7</accession>
<evidence type="ECO:0000313" key="3">
    <source>
        <dbReference type="Proteomes" id="UP000195437"/>
    </source>
</evidence>
<keyword evidence="3" id="KW-1185">Reference proteome</keyword>
<sequence>MENELQQTPQQPAKKDASVFLVLGWVFTALTLFVLPYLFGPLAIIFGALAIKRGAKTQGIIIIVLSAIFLVLALVIGAIVATILMNGGM</sequence>
<evidence type="ECO:0008006" key="4">
    <source>
        <dbReference type="Google" id="ProtNLM"/>
    </source>
</evidence>
<reference evidence="3" key="1">
    <citation type="submission" date="2017-05" db="EMBL/GenBank/DDBJ databases">
        <authorList>
            <person name="Sung H."/>
        </authorList>
    </citation>
    <scope>NUCLEOTIDE SEQUENCE [LARGE SCALE GENOMIC DNA]</scope>
    <source>
        <strain evidence="3">AR23208</strain>
    </source>
</reference>
<evidence type="ECO:0000256" key="1">
    <source>
        <dbReference type="SAM" id="Phobius"/>
    </source>
</evidence>
<organism evidence="2 3">
    <name type="scientific">Tumebacillus avium</name>
    <dbReference type="NCBI Taxonomy" id="1903704"/>
    <lineage>
        <taxon>Bacteria</taxon>
        <taxon>Bacillati</taxon>
        <taxon>Bacillota</taxon>
        <taxon>Bacilli</taxon>
        <taxon>Bacillales</taxon>
        <taxon>Alicyclobacillaceae</taxon>
        <taxon>Tumebacillus</taxon>
    </lineage>
</organism>
<keyword evidence="1" id="KW-0472">Membrane</keyword>
<keyword evidence="1" id="KW-0812">Transmembrane</keyword>
<dbReference type="AlphaFoldDB" id="A0A1Y0ILP7"/>
<dbReference type="RefSeq" id="WP_087456831.1">
    <property type="nucleotide sequence ID" value="NZ_CP021434.1"/>
</dbReference>
<feature type="transmembrane region" description="Helical" evidence="1">
    <location>
        <begin position="20"/>
        <end position="48"/>
    </location>
</feature>
<dbReference type="OrthoDB" id="2869231at2"/>
<dbReference type="KEGG" id="tum:CBW65_10870"/>
<dbReference type="EMBL" id="CP021434">
    <property type="protein sequence ID" value="ARU61451.1"/>
    <property type="molecule type" value="Genomic_DNA"/>
</dbReference>
<name>A0A1Y0ILP7_9BACL</name>
<gene>
    <name evidence="2" type="ORF">CBW65_10870</name>
</gene>
<keyword evidence="1" id="KW-1133">Transmembrane helix</keyword>
<evidence type="ECO:0000313" key="2">
    <source>
        <dbReference type="EMBL" id="ARU61451.1"/>
    </source>
</evidence>
<dbReference type="Proteomes" id="UP000195437">
    <property type="component" value="Chromosome"/>
</dbReference>
<proteinExistence type="predicted"/>
<protein>
    <recommendedName>
        <fullName evidence="4">DUF4190 domain-containing protein</fullName>
    </recommendedName>
</protein>